<dbReference type="Proteomes" id="UP001612915">
    <property type="component" value="Unassembled WGS sequence"/>
</dbReference>
<feature type="transmembrane region" description="Helical" evidence="2">
    <location>
        <begin position="301"/>
        <end position="320"/>
    </location>
</feature>
<gene>
    <name evidence="3" type="ORF">ACIB24_21990</name>
</gene>
<keyword evidence="2" id="KW-0472">Membrane</keyword>
<keyword evidence="4" id="KW-1185">Reference proteome</keyword>
<keyword evidence="2" id="KW-0812">Transmembrane</keyword>
<evidence type="ECO:0000256" key="1">
    <source>
        <dbReference type="SAM" id="MobiDB-lite"/>
    </source>
</evidence>
<comment type="caution">
    <text evidence="3">The sequence shown here is derived from an EMBL/GenBank/DDBJ whole genome shotgun (WGS) entry which is preliminary data.</text>
</comment>
<reference evidence="3 4" key="1">
    <citation type="submission" date="2024-10" db="EMBL/GenBank/DDBJ databases">
        <title>The Natural Products Discovery Center: Release of the First 8490 Sequenced Strains for Exploring Actinobacteria Biosynthetic Diversity.</title>
        <authorList>
            <person name="Kalkreuter E."/>
            <person name="Kautsar S.A."/>
            <person name="Yang D."/>
            <person name="Bader C.D."/>
            <person name="Teijaro C.N."/>
            <person name="Fluegel L."/>
            <person name="Davis C.M."/>
            <person name="Simpson J.R."/>
            <person name="Lauterbach L."/>
            <person name="Steele A.D."/>
            <person name="Gui C."/>
            <person name="Meng S."/>
            <person name="Li G."/>
            <person name="Viehrig K."/>
            <person name="Ye F."/>
            <person name="Su P."/>
            <person name="Kiefer A.F."/>
            <person name="Nichols A."/>
            <person name="Cepeda A.J."/>
            <person name="Yan W."/>
            <person name="Fan B."/>
            <person name="Jiang Y."/>
            <person name="Adhikari A."/>
            <person name="Zheng C.-J."/>
            <person name="Schuster L."/>
            <person name="Cowan T.M."/>
            <person name="Smanski M.J."/>
            <person name="Chevrette M.G."/>
            <person name="De Carvalho L.P.S."/>
            <person name="Shen B."/>
        </authorList>
    </citation>
    <scope>NUCLEOTIDE SEQUENCE [LARGE SCALE GENOMIC DNA]</scope>
    <source>
        <strain evidence="3 4">NPDC049639</strain>
    </source>
</reference>
<dbReference type="Pfam" id="PF11271">
    <property type="entry name" value="PorA"/>
    <property type="match status" value="1"/>
</dbReference>
<keyword evidence="2" id="KW-1133">Transmembrane helix</keyword>
<dbReference type="InterPro" id="IPR021424">
    <property type="entry name" value="PorA"/>
</dbReference>
<feature type="compositionally biased region" description="Basic residues" evidence="1">
    <location>
        <begin position="1"/>
        <end position="20"/>
    </location>
</feature>
<dbReference type="EMBL" id="JBITLV010000009">
    <property type="protein sequence ID" value="MFI7589749.1"/>
    <property type="molecule type" value="Genomic_DNA"/>
</dbReference>
<name>A0ABW8ATS9_9ACTN</name>
<proteinExistence type="predicted"/>
<evidence type="ECO:0000256" key="2">
    <source>
        <dbReference type="SAM" id="Phobius"/>
    </source>
</evidence>
<accession>A0ABW8ATS9</accession>
<evidence type="ECO:0000313" key="4">
    <source>
        <dbReference type="Proteomes" id="UP001612915"/>
    </source>
</evidence>
<evidence type="ECO:0000313" key="3">
    <source>
        <dbReference type="EMBL" id="MFI7589749.1"/>
    </source>
</evidence>
<organism evidence="3 4">
    <name type="scientific">Spongisporangium articulatum</name>
    <dbReference type="NCBI Taxonomy" id="3362603"/>
    <lineage>
        <taxon>Bacteria</taxon>
        <taxon>Bacillati</taxon>
        <taxon>Actinomycetota</taxon>
        <taxon>Actinomycetes</taxon>
        <taxon>Kineosporiales</taxon>
        <taxon>Kineosporiaceae</taxon>
        <taxon>Spongisporangium</taxon>
    </lineage>
</organism>
<protein>
    <submittedName>
        <fullName evidence="3">Porin PorA family protein</fullName>
    </submittedName>
</protein>
<sequence length="330" mass="35996">MLAPSHRRSPRVRSRRRGSRRPSTARLGLLGAGVFLLVLAALLPFYAYPRLAVLPADPAADQVQRATDATVLVPDADAAAGARLVRHTPVAISTHVGADPGWHPEGTVVWQLATQVTQGPGAQLVDARVETISLDRRTARAVNCCGDSLVTDAGDAAGTPLRHTGYLTFPFDTQPRTYPLWDNQLQTARPARYLGETRRAGLRVSVYRAVTEWTPVGTQELPGALFGLSDASVRAVAWYADVRDYFVEPTTGSTVETVEKLRREYRYDDRTLTALSADLRSDPLPAHQLDQVRTGAAVLPWLRSRAAVVLVLCALLMLVFHTRHARTALG</sequence>
<dbReference type="RefSeq" id="WP_398284352.1">
    <property type="nucleotide sequence ID" value="NZ_JBITLV010000009.1"/>
</dbReference>
<feature type="region of interest" description="Disordered" evidence="1">
    <location>
        <begin position="1"/>
        <end position="21"/>
    </location>
</feature>